<keyword evidence="2" id="KW-1185">Reference proteome</keyword>
<dbReference type="Proteomes" id="UP001165960">
    <property type="component" value="Unassembled WGS sequence"/>
</dbReference>
<protein>
    <submittedName>
        <fullName evidence="1">Uncharacterized protein</fullName>
    </submittedName>
</protein>
<evidence type="ECO:0000313" key="2">
    <source>
        <dbReference type="Proteomes" id="UP001165960"/>
    </source>
</evidence>
<organism evidence="1 2">
    <name type="scientific">Entomophthora muscae</name>
    <dbReference type="NCBI Taxonomy" id="34485"/>
    <lineage>
        <taxon>Eukaryota</taxon>
        <taxon>Fungi</taxon>
        <taxon>Fungi incertae sedis</taxon>
        <taxon>Zoopagomycota</taxon>
        <taxon>Entomophthoromycotina</taxon>
        <taxon>Entomophthoromycetes</taxon>
        <taxon>Entomophthorales</taxon>
        <taxon>Entomophthoraceae</taxon>
        <taxon>Entomophthora</taxon>
    </lineage>
</organism>
<reference evidence="1" key="1">
    <citation type="submission" date="2022-04" db="EMBL/GenBank/DDBJ databases">
        <title>Genome of the entomopathogenic fungus Entomophthora muscae.</title>
        <authorList>
            <person name="Elya C."/>
            <person name="Lovett B.R."/>
            <person name="Lee E."/>
            <person name="Macias A.M."/>
            <person name="Hajek A.E."/>
            <person name="De Bivort B.L."/>
            <person name="Kasson M.T."/>
            <person name="De Fine Licht H.H."/>
            <person name="Stajich J.E."/>
        </authorList>
    </citation>
    <scope>NUCLEOTIDE SEQUENCE</scope>
    <source>
        <strain evidence="1">Berkeley</strain>
    </source>
</reference>
<gene>
    <name evidence="1" type="ORF">DSO57_1026024</name>
</gene>
<dbReference type="EMBL" id="QTSX02002279">
    <property type="protein sequence ID" value="KAJ9076453.1"/>
    <property type="molecule type" value="Genomic_DNA"/>
</dbReference>
<comment type="caution">
    <text evidence="1">The sequence shown here is derived from an EMBL/GenBank/DDBJ whole genome shotgun (WGS) entry which is preliminary data.</text>
</comment>
<name>A0ACC2TP73_9FUNG</name>
<proteinExistence type="predicted"/>
<accession>A0ACC2TP73</accession>
<evidence type="ECO:0000313" key="1">
    <source>
        <dbReference type="EMBL" id="KAJ9076453.1"/>
    </source>
</evidence>
<sequence>MKFIFLVWTFCLLNSYGQANVNFEIHKPTPADKSEDSIWYHFGPHHCHAPYVVTAQFLPIIHPKAPWLVLGYTSVYYLLKHFTPFFGRFCLLGHLLHMLMIGIPVGSTLVKFNLGALLHSIRESFPMSGSLTPQEVTILHCKVSPILWWALSSGPVGCLPSSSPETTIGWLPEIAQSRTRDQSLVS</sequence>